<dbReference type="PANTHER" id="PTHR43775">
    <property type="entry name" value="FATTY ACID SYNTHASE"/>
    <property type="match status" value="1"/>
</dbReference>
<dbReference type="InterPro" id="IPR032088">
    <property type="entry name" value="SAT"/>
</dbReference>
<dbReference type="Pfam" id="PF00975">
    <property type="entry name" value="Thioesterase"/>
    <property type="match status" value="1"/>
</dbReference>
<name>A0A3N4L7V9_9PEZI</name>
<evidence type="ECO:0000256" key="4">
    <source>
        <dbReference type="PROSITE-ProRule" id="PRU01363"/>
    </source>
</evidence>
<accession>A0A3N4L7V9</accession>
<dbReference type="Pfam" id="PF02801">
    <property type="entry name" value="Ketoacyl-synt_C"/>
    <property type="match status" value="1"/>
</dbReference>
<dbReference type="SUPFAM" id="SSF47336">
    <property type="entry name" value="ACP-like"/>
    <property type="match status" value="2"/>
</dbReference>
<feature type="region of interest" description="N-terminal hotdog fold" evidence="4">
    <location>
        <begin position="1299"/>
        <end position="1427"/>
    </location>
</feature>
<dbReference type="InterPro" id="IPR049900">
    <property type="entry name" value="PKS_mFAS_DH"/>
</dbReference>
<dbReference type="InterPro" id="IPR049552">
    <property type="entry name" value="PKS_DH_N"/>
</dbReference>
<dbReference type="PROSITE" id="PS00012">
    <property type="entry name" value="PHOSPHOPANTETHEINE"/>
    <property type="match status" value="1"/>
</dbReference>
<feature type="domain" description="Carrier" evidence="6">
    <location>
        <begin position="1753"/>
        <end position="1830"/>
    </location>
</feature>
<proteinExistence type="predicted"/>
<feature type="active site" description="Proton acceptor; for dehydratase activity" evidence="4">
    <location>
        <position position="1331"/>
    </location>
</feature>
<dbReference type="Gene3D" id="1.10.1200.10">
    <property type="entry name" value="ACP-like"/>
    <property type="match status" value="2"/>
</dbReference>
<dbReference type="SMART" id="SM00825">
    <property type="entry name" value="PKS_KS"/>
    <property type="match status" value="1"/>
</dbReference>
<dbReference type="SUPFAM" id="SSF52151">
    <property type="entry name" value="FabD/lysophospholipase-like"/>
    <property type="match status" value="1"/>
</dbReference>
<dbReference type="InterPro" id="IPR016039">
    <property type="entry name" value="Thiolase-like"/>
</dbReference>
<dbReference type="SUPFAM" id="SSF53901">
    <property type="entry name" value="Thiolase-like"/>
    <property type="match status" value="1"/>
</dbReference>
<dbReference type="PRINTS" id="PR01483">
    <property type="entry name" value="FASYNTHASE"/>
</dbReference>
<dbReference type="InterPro" id="IPR006162">
    <property type="entry name" value="Ppantetheine_attach_site"/>
</dbReference>
<evidence type="ECO:0000256" key="1">
    <source>
        <dbReference type="ARBA" id="ARBA00022450"/>
    </source>
</evidence>
<dbReference type="PROSITE" id="PS00606">
    <property type="entry name" value="KS3_1"/>
    <property type="match status" value="1"/>
</dbReference>
<organism evidence="9 10">
    <name type="scientific">Morchella conica CCBAS932</name>
    <dbReference type="NCBI Taxonomy" id="1392247"/>
    <lineage>
        <taxon>Eukaryota</taxon>
        <taxon>Fungi</taxon>
        <taxon>Dikarya</taxon>
        <taxon>Ascomycota</taxon>
        <taxon>Pezizomycotina</taxon>
        <taxon>Pezizomycetes</taxon>
        <taxon>Pezizales</taxon>
        <taxon>Morchellaceae</taxon>
        <taxon>Morchella</taxon>
    </lineage>
</organism>
<feature type="domain" description="Carrier" evidence="6">
    <location>
        <begin position="1643"/>
        <end position="1721"/>
    </location>
</feature>
<evidence type="ECO:0000313" key="10">
    <source>
        <dbReference type="Proteomes" id="UP000277580"/>
    </source>
</evidence>
<dbReference type="InParanoid" id="A0A3N4L7V9"/>
<dbReference type="InterPro" id="IPR050091">
    <property type="entry name" value="PKS_NRPS_Biosynth_Enz"/>
</dbReference>
<dbReference type="InterPro" id="IPR029058">
    <property type="entry name" value="AB_hydrolase_fold"/>
</dbReference>
<protein>
    <submittedName>
        <fullName evidence="9">Ketoacyl-synt-domain-containing protein</fullName>
    </submittedName>
</protein>
<reference evidence="9 10" key="1">
    <citation type="journal article" date="2018" name="Nat. Ecol. Evol.">
        <title>Pezizomycetes genomes reveal the molecular basis of ectomycorrhizal truffle lifestyle.</title>
        <authorList>
            <person name="Murat C."/>
            <person name="Payen T."/>
            <person name="Noel B."/>
            <person name="Kuo A."/>
            <person name="Morin E."/>
            <person name="Chen J."/>
            <person name="Kohler A."/>
            <person name="Krizsan K."/>
            <person name="Balestrini R."/>
            <person name="Da Silva C."/>
            <person name="Montanini B."/>
            <person name="Hainaut M."/>
            <person name="Levati E."/>
            <person name="Barry K.W."/>
            <person name="Belfiori B."/>
            <person name="Cichocki N."/>
            <person name="Clum A."/>
            <person name="Dockter R.B."/>
            <person name="Fauchery L."/>
            <person name="Guy J."/>
            <person name="Iotti M."/>
            <person name="Le Tacon F."/>
            <person name="Lindquist E.A."/>
            <person name="Lipzen A."/>
            <person name="Malagnac F."/>
            <person name="Mello A."/>
            <person name="Molinier V."/>
            <person name="Miyauchi S."/>
            <person name="Poulain J."/>
            <person name="Riccioni C."/>
            <person name="Rubini A."/>
            <person name="Sitrit Y."/>
            <person name="Splivallo R."/>
            <person name="Traeger S."/>
            <person name="Wang M."/>
            <person name="Zifcakova L."/>
            <person name="Wipf D."/>
            <person name="Zambonelli A."/>
            <person name="Paolocci F."/>
            <person name="Nowrousian M."/>
            <person name="Ottonello S."/>
            <person name="Baldrian P."/>
            <person name="Spatafora J.W."/>
            <person name="Henrissat B."/>
            <person name="Nagy L.G."/>
            <person name="Aury J.M."/>
            <person name="Wincker P."/>
            <person name="Grigoriev I.V."/>
            <person name="Bonfante P."/>
            <person name="Martin F.M."/>
        </authorList>
    </citation>
    <scope>NUCLEOTIDE SEQUENCE [LARGE SCALE GENOMIC DNA]</scope>
    <source>
        <strain evidence="9 10">CCBAS932</strain>
    </source>
</reference>
<feature type="domain" description="PKS/mFAS DH" evidence="8">
    <location>
        <begin position="1299"/>
        <end position="1603"/>
    </location>
</feature>
<dbReference type="InterPro" id="IPR016035">
    <property type="entry name" value="Acyl_Trfase/lysoPLipase"/>
</dbReference>
<dbReference type="Pfam" id="PF00550">
    <property type="entry name" value="PP-binding"/>
    <property type="match status" value="2"/>
</dbReference>
<feature type="region of interest" description="C-terminal hotdog fold" evidence="4">
    <location>
        <begin position="1455"/>
        <end position="1603"/>
    </location>
</feature>
<dbReference type="Pfam" id="PF21089">
    <property type="entry name" value="PKS_DH_N"/>
    <property type="match status" value="1"/>
</dbReference>
<dbReference type="OrthoDB" id="329835at2759"/>
<dbReference type="Pfam" id="PF00698">
    <property type="entry name" value="Acyl_transf_1"/>
    <property type="match status" value="1"/>
</dbReference>
<dbReference type="Pfam" id="PF22621">
    <property type="entry name" value="CurL-like_PKS_C"/>
    <property type="match status" value="1"/>
</dbReference>
<dbReference type="GO" id="GO:0044550">
    <property type="term" value="P:secondary metabolite biosynthetic process"/>
    <property type="evidence" value="ECO:0007669"/>
    <property type="project" value="TreeGrafter"/>
</dbReference>
<dbReference type="SMART" id="SM00823">
    <property type="entry name" value="PKS_PP"/>
    <property type="match status" value="2"/>
</dbReference>
<feature type="domain" description="Ketosynthase family 3 (KS3)" evidence="7">
    <location>
        <begin position="386"/>
        <end position="815"/>
    </location>
</feature>
<evidence type="ECO:0000256" key="3">
    <source>
        <dbReference type="ARBA" id="ARBA00022679"/>
    </source>
</evidence>
<dbReference type="NCBIfam" id="TIGR04532">
    <property type="entry name" value="PT_fungal_PKS"/>
    <property type="match status" value="1"/>
</dbReference>
<sequence length="2099" mass="226085">MKTTSIPIFAGQGSLSIFSPKARTVATKDASTASGSLLLKAAHHAFTAELSSLTDEERAVIGIDLADFPSPGSLLEPKEKYQSSCIIQGTSLTLFQLLRYLSYIETTPGVSLETAAASFSEVAGFCSGSLAAAVVASSHTTVDFLSNTVEAFKLAVWIGYETELYRISERQEGEKELLSWGLVVFGWTREVALERIAAFNKTSTGPLHLTAVSSEKVVSISGRGDILARFQIEEVAGKFSTRFTNVHTLYHGGSVMQSVKERVQSHLIRRNLKFPTLAETKIPLRSTINGKLLSPATSSKSLLELVLDMILIECVNWDRAVEGMVSDAIKVANDTQTSFINFGPGTGSVFQAQRPPHQNINLIDLSHTSDAAATFASQKPLRFKPEDGIAIVGMGVNMPGATDVSGLWRVLEEGLNTVSEIPFSRFDVSNYYDTSSGTKPVRSMGTKFGNFLKNPAAFDNTFFNISPREAKSLDPQQRVLLQTAYTAIENAGYVADSTDTFARESFGCYVGVATGDYSENLRDDIDVYYSTGNLKAFLSGRISYALKLSGPSLVVDTACSSSLIAIYQACRALEAGDCNAAVAGGVNVITSPDMYLGLDRAHFLSPTGQCKAFDESADGYCRSEGCGMFVLKRLSDAIAENDQILGVIRGVQVNQSGEAHSITHPHAATQQVLFKRLLKETGVDPLDISVIEAHGTGTQAGDPAELASLRGTFAQTRTPDKPLHITSVKANIGHCEAASGAAGLSKLLLMLKHKTIPKQISLKKLNPKIAPLGTDGVEIARSNLPWVSHREGARRLALLNNFGAAGSNGVLLLEEAPELIEKPAELTRAAHLFALTAKSKKALENLRHKYIKYLRENKDTLCLEDVCYTATARRQPFAHRIAVTASSFDALISELEKAVPKQIPARTEESKTVFVFSGQGSQYLGMGRSLMQTSPVFREIVLQAHSSLVGLGFVGVLPIMEAADGVEPNLTPKQRVEAFQCTIFVLEYALAKLWISFGLQPDAVLGHSLGEYAALAISEVITFSDGLKMVANRARMMANLCKPSASGMLAVNAPPEKIEELLKSRPDLSNLTIACRNSTADCVVAGDLQQVDILRAHLKDNSIAKCIKLDVPYGYHSSAMDPILEPLTALAGSVKFSAPRIITGSNVLGKIIGSSDINAEYFAKHARHTVHFAEEIQEITCLPEFSGNVRYIEIGPHPISLPMVRSTLGSTASNAEFIPSMHKTKDPWVSLSDSLAGLFLSGFPAQWREVYAGSLAKCVDIPSYPFEDKEFWVDYKEHNKATEVKDIAPEPSSGMATGYAMLASCVQLPGDGVDGIFETPISQLASSIMGHQVGGAALCPASIYHELAMSSAAFGVHSTTAALHTLSKIKYSHPLVYEDGSKKIVRVTLKLDSLTGDSSFTVSSYTDNPNSSQLHCAGELKQIPKASIEHKFNHRGLKLERTKISIFTSNGRQGPETIHTRMLYETIFPRVVSYSKPYQTIKSMTIDQTGTEGYAIVQMPTGYKSGKHVVNPVFMDTLLHAAGFIANSSVTAEEACICNETGQARILYDEIDYDDTFGVFCSVVYLAKESTFIADAYAANSAGKIVGGLKGMQFKKVNLAKFRKHLAHTLGKKAPTPQAPKAISAPVIQHVAPQAAPQAVAVAPAIDVVGQVARVIAEVCGVSLDNVTSGTEMEALGVDSLMIFEIADKLKATFSQITIDSSELAACHTVKDLEDAISKHMPAQSAAPPPSAPPPAPVPKAAPVLIDTPPPSPPSGPALLDIKGFLESILGVSASDMQPDTDLESLGLDSLTSIEVLHSLKQSIGIDISPDTMNECKTIYDFESLITKSMPRPSAPAPKDVSPAKDDTAELKKMLQMTSNPVSLQTRAGSGAPLFLVHDGSGMCNYYQRLSPLERNTWGFYNPRFFEMEQWSGGLADMASAYAKDIQETSPGPYILGGWSYGGVVAFEAARQLLRSGKPVTGVVLIDSPPPVNHQGLPAEVIAAVSKRSSGGNASRQKIESLIRTQFENNTRNLVNYRPASSGPNPKMVLLRSREGFSTAGLNCAPHEWLSNRSDVTLATGGWEALVGAKIPVIDIPGNHFEPFDQNNVSPFRFFNTFS</sequence>
<feature type="compositionally biased region" description="Pro residues" evidence="5">
    <location>
        <begin position="1727"/>
        <end position="1740"/>
    </location>
</feature>
<dbReference type="GO" id="GO:0005835">
    <property type="term" value="C:fatty acid synthase complex"/>
    <property type="evidence" value="ECO:0007669"/>
    <property type="project" value="InterPro"/>
</dbReference>
<dbReference type="SMART" id="SM00827">
    <property type="entry name" value="PKS_AT"/>
    <property type="match status" value="1"/>
</dbReference>
<gene>
    <name evidence="9" type="ORF">P167DRAFT_478823</name>
</gene>
<dbReference type="CDD" id="cd00833">
    <property type="entry name" value="PKS"/>
    <property type="match status" value="1"/>
</dbReference>
<dbReference type="SUPFAM" id="SSF55048">
    <property type="entry name" value="Probable ACP-binding domain of malonyl-CoA ACP transacylase"/>
    <property type="match status" value="1"/>
</dbReference>
<dbReference type="GO" id="GO:0031177">
    <property type="term" value="F:phosphopantetheine binding"/>
    <property type="evidence" value="ECO:0007669"/>
    <property type="project" value="InterPro"/>
</dbReference>
<dbReference type="InterPro" id="IPR042104">
    <property type="entry name" value="PKS_dehydratase_sf"/>
</dbReference>
<dbReference type="GO" id="GO:0006633">
    <property type="term" value="P:fatty acid biosynthetic process"/>
    <property type="evidence" value="ECO:0007669"/>
    <property type="project" value="InterPro"/>
</dbReference>
<dbReference type="Proteomes" id="UP000277580">
    <property type="component" value="Unassembled WGS sequence"/>
</dbReference>
<dbReference type="Pfam" id="PF16073">
    <property type="entry name" value="SAT"/>
    <property type="match status" value="1"/>
</dbReference>
<keyword evidence="3" id="KW-0808">Transferase</keyword>
<dbReference type="Gene3D" id="3.10.129.110">
    <property type="entry name" value="Polyketide synthase dehydratase"/>
    <property type="match status" value="1"/>
</dbReference>
<keyword evidence="2" id="KW-0597">Phosphoprotein</keyword>
<dbReference type="PROSITE" id="PS50075">
    <property type="entry name" value="CARRIER"/>
    <property type="match status" value="2"/>
</dbReference>
<dbReference type="Pfam" id="PF00109">
    <property type="entry name" value="ketoacyl-synt"/>
    <property type="match status" value="1"/>
</dbReference>
<dbReference type="EMBL" id="ML119105">
    <property type="protein sequence ID" value="RPB17549.1"/>
    <property type="molecule type" value="Genomic_DNA"/>
</dbReference>
<dbReference type="Gene3D" id="3.40.366.10">
    <property type="entry name" value="Malonyl-Coenzyme A Acyl Carrier Protein, domain 2"/>
    <property type="match status" value="3"/>
</dbReference>
<dbReference type="InterPro" id="IPR003965">
    <property type="entry name" value="Fatty_acid_synthase"/>
</dbReference>
<dbReference type="InterPro" id="IPR016036">
    <property type="entry name" value="Malonyl_transacylase_ACP-bd"/>
</dbReference>
<evidence type="ECO:0000259" key="8">
    <source>
        <dbReference type="PROSITE" id="PS52019"/>
    </source>
</evidence>
<dbReference type="InterPro" id="IPR001227">
    <property type="entry name" value="Ac_transferase_dom_sf"/>
</dbReference>
<dbReference type="PROSITE" id="PS52019">
    <property type="entry name" value="PKS_MFAS_DH"/>
    <property type="match status" value="1"/>
</dbReference>
<dbReference type="InterPro" id="IPR020806">
    <property type="entry name" value="PKS_PP-bd"/>
</dbReference>
<dbReference type="InterPro" id="IPR014031">
    <property type="entry name" value="Ketoacyl_synth_C"/>
</dbReference>
<evidence type="ECO:0000313" key="9">
    <source>
        <dbReference type="EMBL" id="RPB17549.1"/>
    </source>
</evidence>
<dbReference type="SUPFAM" id="SSF53474">
    <property type="entry name" value="alpha/beta-Hydrolases"/>
    <property type="match status" value="1"/>
</dbReference>
<evidence type="ECO:0000256" key="5">
    <source>
        <dbReference type="SAM" id="MobiDB-lite"/>
    </source>
</evidence>
<dbReference type="InterPro" id="IPR014043">
    <property type="entry name" value="Acyl_transferase_dom"/>
</dbReference>
<dbReference type="Gene3D" id="3.30.70.3290">
    <property type="match status" value="1"/>
</dbReference>
<dbReference type="InterPro" id="IPR009081">
    <property type="entry name" value="PP-bd_ACP"/>
</dbReference>
<dbReference type="InterPro" id="IPR001031">
    <property type="entry name" value="Thioesterase"/>
</dbReference>
<evidence type="ECO:0000259" key="7">
    <source>
        <dbReference type="PROSITE" id="PS52004"/>
    </source>
</evidence>
<dbReference type="PANTHER" id="PTHR43775:SF37">
    <property type="entry name" value="SI:DKEY-61P9.11"/>
    <property type="match status" value="1"/>
</dbReference>
<evidence type="ECO:0000259" key="6">
    <source>
        <dbReference type="PROSITE" id="PS50075"/>
    </source>
</evidence>
<dbReference type="PROSITE" id="PS52004">
    <property type="entry name" value="KS3_2"/>
    <property type="match status" value="1"/>
</dbReference>
<dbReference type="InterPro" id="IPR036736">
    <property type="entry name" value="ACP-like_sf"/>
</dbReference>
<feature type="active site" description="Proton donor; for dehydratase activity" evidence="4">
    <location>
        <position position="1516"/>
    </location>
</feature>
<dbReference type="Gene3D" id="3.40.50.1820">
    <property type="entry name" value="alpha/beta hydrolase"/>
    <property type="match status" value="1"/>
</dbReference>
<feature type="region of interest" description="Disordered" evidence="5">
    <location>
        <begin position="1721"/>
        <end position="1753"/>
    </location>
</feature>
<dbReference type="STRING" id="1392247.A0A3N4L7V9"/>
<dbReference type="GO" id="GO:0004315">
    <property type="term" value="F:3-oxoacyl-[acyl-carrier-protein] synthase activity"/>
    <property type="evidence" value="ECO:0007669"/>
    <property type="project" value="InterPro"/>
</dbReference>
<dbReference type="GO" id="GO:0004312">
    <property type="term" value="F:fatty acid synthase activity"/>
    <property type="evidence" value="ECO:0007669"/>
    <property type="project" value="InterPro"/>
</dbReference>
<dbReference type="InterPro" id="IPR014030">
    <property type="entry name" value="Ketoacyl_synth_N"/>
</dbReference>
<dbReference type="InterPro" id="IPR030918">
    <property type="entry name" value="PT_fungal_PKS"/>
</dbReference>
<dbReference type="Gene3D" id="3.40.47.10">
    <property type="match status" value="1"/>
</dbReference>
<keyword evidence="1" id="KW-0596">Phosphopantetheine</keyword>
<dbReference type="InterPro" id="IPR020841">
    <property type="entry name" value="PKS_Beta-ketoAc_synthase_dom"/>
</dbReference>
<dbReference type="InterPro" id="IPR018201">
    <property type="entry name" value="Ketoacyl_synth_AS"/>
</dbReference>
<evidence type="ECO:0000256" key="2">
    <source>
        <dbReference type="ARBA" id="ARBA00022553"/>
    </source>
</evidence>
<keyword evidence="10" id="KW-1185">Reference proteome</keyword>